<dbReference type="EMBL" id="CCCS020000003">
    <property type="protein sequence ID" value="CDQ08852.1"/>
    <property type="molecule type" value="Genomic_DNA"/>
</dbReference>
<accession>A0A060UJI0</accession>
<dbReference type="AlphaFoldDB" id="A0A060UJI0"/>
<reference evidence="2 3" key="3">
    <citation type="submission" date="2017-03" db="EMBL/GenBank/DDBJ databases">
        <authorList>
            <person name="Regsiter A."/>
            <person name="William W."/>
        </authorList>
    </citation>
    <scope>NUCLEOTIDE SEQUENCE [LARGE SCALE GENOMIC DNA]</scope>
    <source>
        <strain evidence="2">PRJEB5721</strain>
    </source>
</reference>
<keyword evidence="3" id="KW-1185">Reference proteome</keyword>
<evidence type="ECO:0000313" key="3">
    <source>
        <dbReference type="Proteomes" id="UP000193925"/>
    </source>
</evidence>
<name>A0A060UJI0_9PROT</name>
<reference evidence="1" key="1">
    <citation type="submission" date="2014-03" db="EMBL/GenBank/DDBJ databases">
        <authorList>
            <person name="Genoscope - CEA"/>
        </authorList>
    </citation>
    <scope>NUCLEOTIDE SEQUENCE [LARGE SCALE GENOMIC DNA]</scope>
    <source>
        <strain evidence="1">CF27</strain>
    </source>
</reference>
<proteinExistence type="predicted"/>
<sequence>MAYFYGDIKRRLLCYGNNLIKLYFALKLVANLHCLSGHKAKLAITAH</sequence>
<organism evidence="1">
    <name type="scientific">Acidithiobacillus ferrivorans</name>
    <dbReference type="NCBI Taxonomy" id="160808"/>
    <lineage>
        <taxon>Bacteria</taxon>
        <taxon>Pseudomonadati</taxon>
        <taxon>Pseudomonadota</taxon>
        <taxon>Acidithiobacillia</taxon>
        <taxon>Acidithiobacillales</taxon>
        <taxon>Acidithiobacillaceae</taxon>
        <taxon>Acidithiobacillus</taxon>
    </lineage>
</organism>
<evidence type="ECO:0000313" key="2">
    <source>
        <dbReference type="EMBL" id="SMH64229.1"/>
    </source>
</evidence>
<reference evidence="1" key="2">
    <citation type="submission" date="2014-07" db="EMBL/GenBank/DDBJ databases">
        <title>Initial genome analysis of the psychrotolerant acidophile Acidithiobacillus ferrivorans CF27: insights into iron and sulfur oxidation pathways and into biofilm formation.</title>
        <authorList>
            <person name="Talla E."/>
            <person name="Hedrich S."/>
            <person name="Mangenot S."/>
            <person name="Ji B."/>
            <person name="Johnson D.B."/>
            <person name="Barbe V."/>
            <person name="Bonnefoy V."/>
        </authorList>
    </citation>
    <scope>NUCLEOTIDE SEQUENCE [LARGE SCALE GENOMIC DNA]</scope>
    <source>
        <strain evidence="1">CF27</strain>
    </source>
</reference>
<gene>
    <name evidence="2" type="ORF">AFERRI_10262</name>
    <name evidence="1" type="ORF">AFERRI_110016</name>
</gene>
<protein>
    <submittedName>
        <fullName evidence="1">Uncharacterized protein</fullName>
    </submittedName>
</protein>
<evidence type="ECO:0000313" key="1">
    <source>
        <dbReference type="EMBL" id="CDQ08852.1"/>
    </source>
</evidence>
<dbReference type="Proteomes" id="UP000193925">
    <property type="component" value="Chromosome AFERRI"/>
</dbReference>
<dbReference type="EMBL" id="LT841305">
    <property type="protein sequence ID" value="SMH64229.1"/>
    <property type="molecule type" value="Genomic_DNA"/>
</dbReference>